<dbReference type="SMART" id="SM00267">
    <property type="entry name" value="GGDEF"/>
    <property type="match status" value="1"/>
</dbReference>
<gene>
    <name evidence="5" type="ORF">NX784_08350</name>
</gene>
<dbReference type="Gene3D" id="3.30.450.20">
    <property type="entry name" value="PAS domain"/>
    <property type="match status" value="2"/>
</dbReference>
<dbReference type="CDD" id="cd00130">
    <property type="entry name" value="PAS"/>
    <property type="match status" value="2"/>
</dbReference>
<dbReference type="SMART" id="SM00052">
    <property type="entry name" value="EAL"/>
    <property type="match status" value="1"/>
</dbReference>
<dbReference type="PROSITE" id="PS50112">
    <property type="entry name" value="PAS"/>
    <property type="match status" value="2"/>
</dbReference>
<dbReference type="SUPFAM" id="SSF55073">
    <property type="entry name" value="Nucleotide cyclase"/>
    <property type="match status" value="1"/>
</dbReference>
<dbReference type="InterPro" id="IPR052155">
    <property type="entry name" value="Biofilm_reg_signaling"/>
</dbReference>
<feature type="domain" description="PAC" evidence="2">
    <location>
        <begin position="228"/>
        <end position="280"/>
    </location>
</feature>
<comment type="caution">
    <text evidence="5">The sequence shown here is derived from an EMBL/GenBank/DDBJ whole genome shotgun (WGS) entry which is preliminary data.</text>
</comment>
<dbReference type="CDD" id="cd01948">
    <property type="entry name" value="EAL"/>
    <property type="match status" value="1"/>
</dbReference>
<dbReference type="InterPro" id="IPR013656">
    <property type="entry name" value="PAS_4"/>
</dbReference>
<dbReference type="PROSITE" id="PS50113">
    <property type="entry name" value="PAC"/>
    <property type="match status" value="2"/>
</dbReference>
<feature type="domain" description="PAC" evidence="2">
    <location>
        <begin position="98"/>
        <end position="151"/>
    </location>
</feature>
<dbReference type="EMBL" id="JANUGW010000005">
    <property type="protein sequence ID" value="MCS0581601.1"/>
    <property type="molecule type" value="Genomic_DNA"/>
</dbReference>
<dbReference type="CDD" id="cd01949">
    <property type="entry name" value="GGDEF"/>
    <property type="match status" value="1"/>
</dbReference>
<dbReference type="InterPro" id="IPR035965">
    <property type="entry name" value="PAS-like_dom_sf"/>
</dbReference>
<dbReference type="SUPFAM" id="SSF141868">
    <property type="entry name" value="EAL domain-like"/>
    <property type="match status" value="1"/>
</dbReference>
<dbReference type="InterPro" id="IPR000700">
    <property type="entry name" value="PAS-assoc_C"/>
</dbReference>
<dbReference type="Gene3D" id="2.10.70.100">
    <property type="match status" value="1"/>
</dbReference>
<dbReference type="NCBIfam" id="TIGR00229">
    <property type="entry name" value="sensory_box"/>
    <property type="match status" value="2"/>
</dbReference>
<evidence type="ECO:0000259" key="4">
    <source>
        <dbReference type="PROSITE" id="PS50887"/>
    </source>
</evidence>
<dbReference type="InterPro" id="IPR013655">
    <property type="entry name" value="PAS_fold_3"/>
</dbReference>
<dbReference type="InterPro" id="IPR000160">
    <property type="entry name" value="GGDEF_dom"/>
</dbReference>
<dbReference type="InterPro" id="IPR029787">
    <property type="entry name" value="Nucleotide_cyclase"/>
</dbReference>
<feature type="domain" description="PAS" evidence="1">
    <location>
        <begin position="18"/>
        <end position="62"/>
    </location>
</feature>
<dbReference type="PANTHER" id="PTHR44757:SF2">
    <property type="entry name" value="BIOFILM ARCHITECTURE MAINTENANCE PROTEIN MBAA"/>
    <property type="match status" value="1"/>
</dbReference>
<accession>A0ABT1ZNV1</accession>
<dbReference type="InterPro" id="IPR001633">
    <property type="entry name" value="EAL_dom"/>
</dbReference>
<dbReference type="InterPro" id="IPR043128">
    <property type="entry name" value="Rev_trsase/Diguanyl_cyclase"/>
</dbReference>
<dbReference type="PANTHER" id="PTHR44757">
    <property type="entry name" value="DIGUANYLATE CYCLASE DGCP"/>
    <property type="match status" value="1"/>
</dbReference>
<dbReference type="PROSITE" id="PS50887">
    <property type="entry name" value="GGDEF"/>
    <property type="match status" value="1"/>
</dbReference>
<dbReference type="Pfam" id="PF08447">
    <property type="entry name" value="PAS_3"/>
    <property type="match status" value="1"/>
</dbReference>
<dbReference type="SMART" id="SM00086">
    <property type="entry name" value="PAC"/>
    <property type="match status" value="2"/>
</dbReference>
<feature type="domain" description="EAL" evidence="3">
    <location>
        <begin position="459"/>
        <end position="713"/>
    </location>
</feature>
<dbReference type="InterPro" id="IPR035919">
    <property type="entry name" value="EAL_sf"/>
</dbReference>
<dbReference type="RefSeq" id="WP_258816201.1">
    <property type="nucleotide sequence ID" value="NZ_JANUGW010000005.1"/>
</dbReference>
<dbReference type="InterPro" id="IPR001610">
    <property type="entry name" value="PAC"/>
</dbReference>
<evidence type="ECO:0000313" key="5">
    <source>
        <dbReference type="EMBL" id="MCS0581601.1"/>
    </source>
</evidence>
<organism evidence="5 6">
    <name type="scientific">Massilia pinisoli</name>
    <dbReference type="NCBI Taxonomy" id="1772194"/>
    <lineage>
        <taxon>Bacteria</taxon>
        <taxon>Pseudomonadati</taxon>
        <taxon>Pseudomonadota</taxon>
        <taxon>Betaproteobacteria</taxon>
        <taxon>Burkholderiales</taxon>
        <taxon>Oxalobacteraceae</taxon>
        <taxon>Telluria group</taxon>
        <taxon>Massilia</taxon>
    </lineage>
</organism>
<keyword evidence="6" id="KW-1185">Reference proteome</keyword>
<name>A0ABT1ZNV1_9BURK</name>
<dbReference type="NCBIfam" id="TIGR00254">
    <property type="entry name" value="GGDEF"/>
    <property type="match status" value="1"/>
</dbReference>
<dbReference type="Gene3D" id="3.20.20.450">
    <property type="entry name" value="EAL domain"/>
    <property type="match status" value="1"/>
</dbReference>
<dbReference type="Pfam" id="PF00990">
    <property type="entry name" value="GGDEF"/>
    <property type="match status" value="1"/>
</dbReference>
<evidence type="ECO:0000313" key="6">
    <source>
        <dbReference type="Proteomes" id="UP001204151"/>
    </source>
</evidence>
<protein>
    <submittedName>
        <fullName evidence="5">EAL domain-containing protein</fullName>
    </submittedName>
</protein>
<dbReference type="InterPro" id="IPR000014">
    <property type="entry name" value="PAS"/>
</dbReference>
<dbReference type="Pfam" id="PF00563">
    <property type="entry name" value="EAL"/>
    <property type="match status" value="1"/>
</dbReference>
<dbReference type="Pfam" id="PF08448">
    <property type="entry name" value="PAS_4"/>
    <property type="match status" value="1"/>
</dbReference>
<evidence type="ECO:0000259" key="2">
    <source>
        <dbReference type="PROSITE" id="PS50113"/>
    </source>
</evidence>
<evidence type="ECO:0000259" key="1">
    <source>
        <dbReference type="PROSITE" id="PS50112"/>
    </source>
</evidence>
<dbReference type="PROSITE" id="PS50883">
    <property type="entry name" value="EAL"/>
    <property type="match status" value="1"/>
</dbReference>
<feature type="domain" description="PAS" evidence="1">
    <location>
        <begin position="152"/>
        <end position="224"/>
    </location>
</feature>
<proteinExistence type="predicted"/>
<sequence>MHENPPCIMGDGAAPDDASRRFDELLAHLPAGVVMHDAQGRVVAANPEALALLGRSEREVLGAAASDTAWHFVRADGTPMPASEYPVNDVLRTGAKVSDLVVGVPRPARGDVRWALCNAYPERDEHGAIHRVVVCFTDCTALKDVEQSLHKSEERMRLALQGSTDAPWDWDLVSGELYYSARWWEMLGYTPGAQPADAEAWVRLMHPEDRIRTVDLLDELLAGPRQAYSTEFRLRHHDGHYVPVLSRGFILRDAGGKAVRLSGTNTDLTERKVTERRIHELAYFDQLTGLPNRRFLLDELGQILARNGRASRHGALLFLDLDNFKLLNDTMGHDVGDLLLREVARRLRRALREGDHLARLGGDEFVIVLENLGATPADAMVEVHAVGRKLLDVLAEPFDLAGRQCSSSPSIGATLFDGHPTDIDLLLRQADLAMYRAKDEGRNTLRFFDPGMQAAVDRQAALSAALRTGLAHRQFVLYCQPQFGHDGSLVGAEALVRWQRGADELVSPGEFIGAAESGGLIAALGMDVLEQGCHALARWARAPSLQGLKLAVNISVHQLRDPDFPHAVATLLAATGARADRLTLELTESVFARNPGDLVDRMQQLRGLGVHFALDDFGTGYSSLAYLARFPLAALKIDRSFVRDVDNDPNASSIVEAIIALARKLHLATIAEGVELDAQQAFLTAHGCDVMQGYLLGRPVALDEFEARYGRPPVPMEAPVQAASGSST</sequence>
<dbReference type="SUPFAM" id="SSF55785">
    <property type="entry name" value="PYP-like sensor domain (PAS domain)"/>
    <property type="match status" value="2"/>
</dbReference>
<dbReference type="Gene3D" id="3.30.70.270">
    <property type="match status" value="1"/>
</dbReference>
<dbReference type="SMART" id="SM00091">
    <property type="entry name" value="PAS"/>
    <property type="match status" value="2"/>
</dbReference>
<feature type="domain" description="GGDEF" evidence="4">
    <location>
        <begin position="312"/>
        <end position="450"/>
    </location>
</feature>
<reference evidence="5 6" key="1">
    <citation type="submission" date="2022-08" db="EMBL/GenBank/DDBJ databases">
        <title>Reclassification of Massilia species as members of the genera Telluria, Duganella, Pseudoduganella, Mokoshia gen. nov. and Zemynaea gen. nov. using orthogonal and non-orthogonal genome-based approaches.</title>
        <authorList>
            <person name="Bowman J.P."/>
        </authorList>
    </citation>
    <scope>NUCLEOTIDE SEQUENCE [LARGE SCALE GENOMIC DNA]</scope>
    <source>
        <strain evidence="5 6">JCM 31316</strain>
    </source>
</reference>
<dbReference type="Proteomes" id="UP001204151">
    <property type="component" value="Unassembled WGS sequence"/>
</dbReference>
<evidence type="ECO:0000259" key="3">
    <source>
        <dbReference type="PROSITE" id="PS50883"/>
    </source>
</evidence>